<accession>A0A956NF16</accession>
<organism evidence="4 5">
    <name type="scientific">Eiseniibacteriota bacterium</name>
    <dbReference type="NCBI Taxonomy" id="2212470"/>
    <lineage>
        <taxon>Bacteria</taxon>
        <taxon>Candidatus Eiseniibacteriota</taxon>
    </lineage>
</organism>
<reference evidence="4" key="1">
    <citation type="submission" date="2020-04" db="EMBL/GenBank/DDBJ databases">
        <authorList>
            <person name="Zhang T."/>
        </authorList>
    </citation>
    <scope>NUCLEOTIDE SEQUENCE</scope>
    <source>
        <strain evidence="4">HKST-UBA02</strain>
    </source>
</reference>
<protein>
    <submittedName>
        <fullName evidence="4">Alkaline phosphatase D family protein</fullName>
    </submittedName>
</protein>
<proteinExistence type="predicted"/>
<evidence type="ECO:0000256" key="1">
    <source>
        <dbReference type="SAM" id="SignalP"/>
    </source>
</evidence>
<dbReference type="NCBIfam" id="TIGR04183">
    <property type="entry name" value="Por_Secre_tail"/>
    <property type="match status" value="1"/>
</dbReference>
<dbReference type="InterPro" id="IPR052900">
    <property type="entry name" value="Phospholipid_Metab_Enz"/>
</dbReference>
<feature type="domain" description="PhoD-like phosphatase metallophosphatase" evidence="2">
    <location>
        <begin position="138"/>
        <end position="432"/>
    </location>
</feature>
<evidence type="ECO:0000259" key="3">
    <source>
        <dbReference type="Pfam" id="PF13860"/>
    </source>
</evidence>
<dbReference type="Pfam" id="PF09423">
    <property type="entry name" value="PhoD"/>
    <property type="match status" value="1"/>
</dbReference>
<dbReference type="EMBL" id="JAGQHS010000046">
    <property type="protein sequence ID" value="MCA9756225.1"/>
    <property type="molecule type" value="Genomic_DNA"/>
</dbReference>
<evidence type="ECO:0000313" key="4">
    <source>
        <dbReference type="EMBL" id="MCA9756225.1"/>
    </source>
</evidence>
<comment type="caution">
    <text evidence="4">The sequence shown here is derived from an EMBL/GenBank/DDBJ whole genome shotgun (WGS) entry which is preliminary data.</text>
</comment>
<dbReference type="InterPro" id="IPR018946">
    <property type="entry name" value="PhoD-like_MPP"/>
</dbReference>
<dbReference type="PANTHER" id="PTHR43606">
    <property type="entry name" value="PHOSPHATASE, PUTATIVE (AFU_ORTHOLOGUE AFUA_6G08710)-RELATED"/>
    <property type="match status" value="1"/>
</dbReference>
<name>A0A956NF16_UNCEI</name>
<evidence type="ECO:0000313" key="5">
    <source>
        <dbReference type="Proteomes" id="UP000739538"/>
    </source>
</evidence>
<dbReference type="InterPro" id="IPR038607">
    <property type="entry name" value="PhoD-like_sf"/>
</dbReference>
<dbReference type="InterPro" id="IPR026444">
    <property type="entry name" value="Secre_tail"/>
</dbReference>
<dbReference type="Gene3D" id="3.60.21.70">
    <property type="entry name" value="PhoD-like phosphatase"/>
    <property type="match status" value="1"/>
</dbReference>
<dbReference type="SUPFAM" id="SSF56300">
    <property type="entry name" value="Metallo-dependent phosphatases"/>
    <property type="match status" value="1"/>
</dbReference>
<dbReference type="PANTHER" id="PTHR43606:SF1">
    <property type="entry name" value="PHOD-LIKE PHOSPHATASE METALLOPHOSPHATASE DOMAIN-CONTAINING PROTEIN"/>
    <property type="match status" value="1"/>
</dbReference>
<gene>
    <name evidence="4" type="ORF">KDA27_10505</name>
</gene>
<dbReference type="AlphaFoldDB" id="A0A956NF16"/>
<feature type="chain" id="PRO_5037707813" evidence="1">
    <location>
        <begin position="27"/>
        <end position="664"/>
    </location>
</feature>
<sequence length="664" mass="72329">MNPRRVGPGAAFGAAFVFLASMPSMAAFPNGIATGDVSTNSAVVIARSDVPGIVTIEYGFDSQEEHVLGSFQVPVTDPAIPAKGELTGLLGSTAYWVRATDESGASALGRFRTLLHFGIPSTFRFGVTGDWRGELAPYPAVANMPERDLDLLIKLGDTIYADYPTPDLPLPQAETLEEYRIKHNEVYSERYGRNVWAEVQANVAVLATIDDHEVTNDFAGGADPTTDDRFDDDVPFINETTLFANGLQAFHDYNPIREEYYEETGDPRTSGKRKLYRERTAGKLAAFFLLDARSFRDLELPAVENPLDPQQIGAFLVASFDPSRTMLADQQIEDLKADLLEAQSNGVTWKFVVVPEPIQNLGVIGASDRFEGYAAERTELISFIETNGIENVVWITADIHGTLVNNLTYSTGPFDAQIPTSMWEISTGSVAFDAPFGPTVALLAFQFGLLSQAEYDVYLSLPRQLKDEFIRQLTDIQVTSQGYDPLGLTGSEVPAQLLEGSYAPTHTFGWTEFEIDPLDRSLLVTTYGIDAYTQDELDADPDGVLSRVPEVVSKFLVIPQETVSASEPASAPRLSIHGSVSSADSDGISKLHLSLAESGQSTVEIYDVRGAHVASLFRGSLVAGTHVLEWDGAMDSGRQAPPGLYLIKASMGRETATTKLIRVR</sequence>
<evidence type="ECO:0000259" key="2">
    <source>
        <dbReference type="Pfam" id="PF09423"/>
    </source>
</evidence>
<dbReference type="InterPro" id="IPR025965">
    <property type="entry name" value="FlgD/Vpr_Ig-like"/>
</dbReference>
<dbReference type="Proteomes" id="UP000739538">
    <property type="component" value="Unassembled WGS sequence"/>
</dbReference>
<feature type="domain" description="FlgD/Vpr Ig-like" evidence="3">
    <location>
        <begin position="583"/>
        <end position="650"/>
    </location>
</feature>
<dbReference type="InterPro" id="IPR029052">
    <property type="entry name" value="Metallo-depent_PP-like"/>
</dbReference>
<reference evidence="4" key="2">
    <citation type="journal article" date="2021" name="Microbiome">
        <title>Successional dynamics and alternative stable states in a saline activated sludge microbial community over 9 years.</title>
        <authorList>
            <person name="Wang Y."/>
            <person name="Ye J."/>
            <person name="Ju F."/>
            <person name="Liu L."/>
            <person name="Boyd J.A."/>
            <person name="Deng Y."/>
            <person name="Parks D.H."/>
            <person name="Jiang X."/>
            <person name="Yin X."/>
            <person name="Woodcroft B.J."/>
            <person name="Tyson G.W."/>
            <person name="Hugenholtz P."/>
            <person name="Polz M.F."/>
            <person name="Zhang T."/>
        </authorList>
    </citation>
    <scope>NUCLEOTIDE SEQUENCE</scope>
    <source>
        <strain evidence="4">HKST-UBA02</strain>
    </source>
</reference>
<feature type="signal peptide" evidence="1">
    <location>
        <begin position="1"/>
        <end position="26"/>
    </location>
</feature>
<dbReference type="Pfam" id="PF13860">
    <property type="entry name" value="FlgD_ig"/>
    <property type="match status" value="1"/>
</dbReference>
<keyword evidence="1" id="KW-0732">Signal</keyword>
<dbReference type="Gene3D" id="2.60.40.4070">
    <property type="match status" value="1"/>
</dbReference>